<dbReference type="Gene3D" id="2.60.40.4250">
    <property type="match status" value="1"/>
</dbReference>
<proteinExistence type="predicted"/>
<feature type="domain" description="DUF4825" evidence="3">
    <location>
        <begin position="330"/>
        <end position="421"/>
    </location>
</feature>
<name>A0ABW8SDX8_9CLOT</name>
<dbReference type="InterPro" id="IPR052173">
    <property type="entry name" value="Beta-lactam_resp_regulator"/>
</dbReference>
<evidence type="ECO:0000259" key="2">
    <source>
        <dbReference type="Pfam" id="PF05569"/>
    </source>
</evidence>
<feature type="domain" description="Peptidase M56" evidence="2">
    <location>
        <begin position="12"/>
        <end position="286"/>
    </location>
</feature>
<evidence type="ECO:0000256" key="1">
    <source>
        <dbReference type="SAM" id="Phobius"/>
    </source>
</evidence>
<accession>A0ABW8SDX8</accession>
<feature type="transmembrane region" description="Helical" evidence="1">
    <location>
        <begin position="117"/>
        <end position="143"/>
    </location>
</feature>
<keyword evidence="1" id="KW-0472">Membrane</keyword>
<dbReference type="CDD" id="cd07341">
    <property type="entry name" value="M56_BlaR1_MecR1_like"/>
    <property type="match status" value="1"/>
</dbReference>
<comment type="caution">
    <text evidence="5">The sequence shown here is derived from an EMBL/GenBank/DDBJ whole genome shotgun (WGS) entry which is preliminary data.</text>
</comment>
<dbReference type="PANTHER" id="PTHR34978">
    <property type="entry name" value="POSSIBLE SENSOR-TRANSDUCER PROTEIN BLAR"/>
    <property type="match status" value="1"/>
</dbReference>
<feature type="transmembrane region" description="Helical" evidence="1">
    <location>
        <begin position="45"/>
        <end position="65"/>
    </location>
</feature>
<dbReference type="PANTHER" id="PTHR34978:SF3">
    <property type="entry name" value="SLR0241 PROTEIN"/>
    <property type="match status" value="1"/>
</dbReference>
<dbReference type="InterPro" id="IPR032250">
    <property type="entry name" value="DUF4825"/>
</dbReference>
<sequence length="698" mass="80492">MKLFLCKLFINVINMSITASYAILFVLVVRLFFKKVPKIFSYNLWAVVLFRLICPFSFSSAFSFLKIPSSHSNKIEYIPSSVKLISQPGINTGGYDVNSSVNTSLLGLTSHAGNNSIYGILSIIWVLGFISLIVYSIISYLILKHKVCTSVIVKDNIFQCENISSPFVLGFIKPKIYLPIGLKKTEQNYILKHEQIHIKRFDYLIKPTAFLALCLHWFNPLVWISFMLMSKDMEMSCDERVLKEFGIQIKKDYSTSLLSLSVNKNTIKGNPLAFGENNTKTRIKNILNYKRPVFWVIAASIIALILISIGLITNPSGSLKSEKNDFTEKIYKYRTPYVGDNSKVLNIINSLPAPETLHHAKIKLFTDKEPYGIQITYETTNDIKESFLRKENQLIFDENAAIIFSLVGNADYINFVLTSEAKGLPDRTIKINRALLNNTLGKDLWKSSINFERFDTIYKEIMTKFVTTYSLPILLEEGKKTNTQSVNDVPLVANYDKIKNNNKTYYIYEKNRKYYVESPYEFIHEITKETYEKLHTLIVSENYYENIKNQLSLDSKKYFLQNTIDNSCILDGDGLVNKGSELANKFISDTEKGKKSSIKIIHQMPDSYSKEILDITEVMYDGENYYGVKYIPTAYYSGTPGFYYKFRFKYIKTFDMSIYKFVYLLEDNKVTFNDIDKSLLSKNSNNWVDSYFLYAIQK</sequence>
<evidence type="ECO:0000259" key="4">
    <source>
        <dbReference type="Pfam" id="PF17225"/>
    </source>
</evidence>
<keyword evidence="6" id="KW-1185">Reference proteome</keyword>
<dbReference type="Pfam" id="PF17225">
    <property type="entry name" value="DUF5301"/>
    <property type="match status" value="1"/>
</dbReference>
<dbReference type="Pfam" id="PF05569">
    <property type="entry name" value="Peptidase_M56"/>
    <property type="match status" value="1"/>
</dbReference>
<organism evidence="5 6">
    <name type="scientific">Candidatus Clostridium eludens</name>
    <dbReference type="NCBI Taxonomy" id="3381663"/>
    <lineage>
        <taxon>Bacteria</taxon>
        <taxon>Bacillati</taxon>
        <taxon>Bacillota</taxon>
        <taxon>Clostridia</taxon>
        <taxon>Eubacteriales</taxon>
        <taxon>Clostridiaceae</taxon>
        <taxon>Clostridium</taxon>
    </lineage>
</organism>
<reference evidence="5 6" key="1">
    <citation type="submission" date="2024-11" db="EMBL/GenBank/DDBJ databases">
        <authorList>
            <person name="Heng Y.C."/>
            <person name="Lim A.C.H."/>
            <person name="Lee J.K.Y."/>
            <person name="Kittelmann S."/>
        </authorList>
    </citation>
    <scope>NUCLEOTIDE SEQUENCE [LARGE SCALE GENOMIC DNA]</scope>
    <source>
        <strain evidence="5 6">WILCCON 0269</strain>
    </source>
</reference>
<dbReference type="RefSeq" id="WP_406790337.1">
    <property type="nucleotide sequence ID" value="NZ_JBJHZX010000001.1"/>
</dbReference>
<keyword evidence="1" id="KW-0812">Transmembrane</keyword>
<protein>
    <submittedName>
        <fullName evidence="5">DUF5301 domain-containing protein</fullName>
    </submittedName>
</protein>
<feature type="transmembrane region" description="Helical" evidence="1">
    <location>
        <begin position="12"/>
        <end position="33"/>
    </location>
</feature>
<evidence type="ECO:0000313" key="5">
    <source>
        <dbReference type="EMBL" id="MFL0194224.1"/>
    </source>
</evidence>
<dbReference type="Proteomes" id="UP001623660">
    <property type="component" value="Unassembled WGS sequence"/>
</dbReference>
<evidence type="ECO:0000313" key="6">
    <source>
        <dbReference type="Proteomes" id="UP001623660"/>
    </source>
</evidence>
<feature type="transmembrane region" description="Helical" evidence="1">
    <location>
        <begin position="293"/>
        <end position="313"/>
    </location>
</feature>
<keyword evidence="1" id="KW-1133">Transmembrane helix</keyword>
<dbReference type="InterPro" id="IPR033782">
    <property type="entry name" value="DUF5301"/>
</dbReference>
<dbReference type="EMBL" id="JBJHZX010000001">
    <property type="protein sequence ID" value="MFL0194224.1"/>
    <property type="molecule type" value="Genomic_DNA"/>
</dbReference>
<evidence type="ECO:0000259" key="3">
    <source>
        <dbReference type="Pfam" id="PF16107"/>
    </source>
</evidence>
<dbReference type="Pfam" id="PF16107">
    <property type="entry name" value="DUF4825"/>
    <property type="match status" value="1"/>
</dbReference>
<gene>
    <name evidence="5" type="ORF">ACJDU8_01335</name>
</gene>
<dbReference type="InterPro" id="IPR008756">
    <property type="entry name" value="Peptidase_M56"/>
</dbReference>
<feature type="domain" description="DUF5301" evidence="4">
    <location>
        <begin position="475"/>
        <end position="524"/>
    </location>
</feature>